<keyword evidence="4" id="KW-0732">Signal</keyword>
<name>A0AAW6HQK3_9MOLU</name>
<feature type="transmembrane region" description="Helical" evidence="3">
    <location>
        <begin position="962"/>
        <end position="987"/>
    </location>
</feature>
<evidence type="ECO:0000313" key="6">
    <source>
        <dbReference type="EMBL" id="MDC4183591.1"/>
    </source>
</evidence>
<feature type="compositionally biased region" description="Polar residues" evidence="2">
    <location>
        <begin position="255"/>
        <end position="265"/>
    </location>
</feature>
<feature type="compositionally biased region" description="Pro residues" evidence="2">
    <location>
        <begin position="1073"/>
        <end position="1083"/>
    </location>
</feature>
<feature type="domain" description="Adhesin P1 N-terminal" evidence="5">
    <location>
        <begin position="62"/>
        <end position="484"/>
    </location>
</feature>
<dbReference type="InterPro" id="IPR022116">
    <property type="entry name" value="P1_N"/>
</dbReference>
<protein>
    <submittedName>
        <fullName evidence="6">Adhesin P1</fullName>
    </submittedName>
</protein>
<sequence>MKKSILKLSATLTPFALIGLGSFGLAAINGAKPSDAKLVKHEGESAQENQSNLLDTARRWRNSNFTSASIEGTNPGALVLTGKKSISRIDLYGNVVWTFDPASSDLGEKVGYYDANNEFKQFTGTVPFQVSDLSSKTVVEAIQDQQDPNAFYLLLIPDAAVAQQQETKDHTFENYYEAQMPVSNPATGTDESSETSMQAGGAAPAAAAAARSSVKLVDDEEAASGSNGMTKIVVDYEGDQNKIPKAKNLKDPNESIDSINQGKSYSSINSDKKLQGVIVKVNENLFNKNTPFLVENMSFIKPKDMVDNYPSTWKETTKNNKYTNVLKFYNQTNPSYVNDRGYFNAKYYPERLETQKDTPLVDSSFSPYEHPEWFDEQKNFVMPWMQYITNLGGLYAKNDTVYLFGGNGTWVNNESALSIGVFRTKFGSRSTEAPGTSKTVGYPYAILLSSISIQKANLAQFVPGVAGLGQDLGYHYVPRLAVGGVSSPKSAGGNIFIGSTITWGTNGGTILDTKWHTPSVIEDAARSDKTVNISNETIPKRWSNLYDYNSTSSAPLLSKPAGGNTKQVESLFSTALKLDALNALPDQFNEQNKVVFTYAMLDGRQWSLGSWKDSTWFVSDNINNFNYNTQNQLASGGENRNPRNILNALTTARGFDRRNIGNVVYTYSSTDQSLTYYYQVGSTITTWPEIKANYKNNANINFYHLNKSDFGSTTNATAGSQSILNSAYKTSAGDVWYNGSVYVKDSNFTHSSQGYTWNDFKGLTTTSSKAVISNWTKAGYSIRPEGDTSFNVSKISFDRSIKAAVEVSALDSYYVQLEGSKSLNSVSRKSSTTNALSLSADTIKNPLNNRNEVIGQGNFISKDNIPSSFFENKINDIIVKDSDGSEVLNSKYINSIYSYTPPADNKDIKLRLLVVDRSKATNDFIKLLPQVLVDGEYVPVPQANSVFVSDREFTGFNALPGYILPVAISIPIIIIALALALGLGVGIPMSQNRKMLKQGFAISNKKVDILTTAVGSVFKQIINRTSVSNIKKSPQMLQSAKKPAAKPAASGSKPAAPAAKPAGPAKPTGPAKPAAPKPKAPAK</sequence>
<evidence type="ECO:0000256" key="2">
    <source>
        <dbReference type="SAM" id="MobiDB-lite"/>
    </source>
</evidence>
<dbReference type="EMBL" id="JAJHZP010000015">
    <property type="protein sequence ID" value="MDC4183591.1"/>
    <property type="molecule type" value="Genomic_DNA"/>
</dbReference>
<feature type="region of interest" description="Disordered" evidence="2">
    <location>
        <begin position="243"/>
        <end position="265"/>
    </location>
</feature>
<organism evidence="6 7">
    <name type="scientific">Mycoplasma bradburyae</name>
    <dbReference type="NCBI Taxonomy" id="2963128"/>
    <lineage>
        <taxon>Bacteria</taxon>
        <taxon>Bacillati</taxon>
        <taxon>Mycoplasmatota</taxon>
        <taxon>Mollicutes</taxon>
        <taxon>Mycoplasmataceae</taxon>
        <taxon>Mycoplasma</taxon>
    </lineage>
</organism>
<accession>A0AAW6HQK3</accession>
<keyword evidence="3" id="KW-0812">Transmembrane</keyword>
<evidence type="ECO:0000313" key="7">
    <source>
        <dbReference type="Proteomes" id="UP001216384"/>
    </source>
</evidence>
<keyword evidence="3" id="KW-1133">Transmembrane helix</keyword>
<feature type="region of interest" description="Disordered" evidence="2">
    <location>
        <begin position="1032"/>
        <end position="1083"/>
    </location>
</feature>
<evidence type="ECO:0000256" key="1">
    <source>
        <dbReference type="ARBA" id="ARBA00007914"/>
    </source>
</evidence>
<comment type="similarity">
    <text evidence="1">Belongs to the adhesin P1 family.</text>
</comment>
<gene>
    <name evidence="6" type="ORF">LNO71_02955</name>
</gene>
<feature type="region of interest" description="Disordered" evidence="2">
    <location>
        <begin position="182"/>
        <end position="204"/>
    </location>
</feature>
<dbReference type="Proteomes" id="UP001216384">
    <property type="component" value="Unassembled WGS sequence"/>
</dbReference>
<evidence type="ECO:0000256" key="4">
    <source>
        <dbReference type="SAM" id="SignalP"/>
    </source>
</evidence>
<comment type="caution">
    <text evidence="6">The sequence shown here is derived from an EMBL/GenBank/DDBJ whole genome shotgun (WGS) entry which is preliminary data.</text>
</comment>
<reference evidence="6" key="1">
    <citation type="submission" date="2021-11" db="EMBL/GenBank/DDBJ databases">
        <title>Description of Mycoplasma bradburyaesp. nov.from sea birds: a tribute to a great mycoplasmologist.</title>
        <authorList>
            <person name="Ramirez A.S."/>
            <person name="Poveda C."/>
            <person name="Suarez-Perez A."/>
            <person name="Rosales R.S."/>
            <person name="Dijkman R."/>
            <person name="Feberwee A."/>
            <person name="Spergser J."/>
            <person name="Szostak M.P."/>
            <person name="Ressel L."/>
            <person name="Calabuig P."/>
            <person name="Catania S."/>
            <person name="Gobbo F."/>
            <person name="Timofte D."/>
            <person name="Poveda J.B."/>
        </authorList>
    </citation>
    <scope>NUCLEOTIDE SEQUENCE</scope>
    <source>
        <strain evidence="6">T264</strain>
    </source>
</reference>
<feature type="compositionally biased region" description="Polar residues" evidence="2">
    <location>
        <begin position="182"/>
        <end position="198"/>
    </location>
</feature>
<feature type="signal peptide" evidence="4">
    <location>
        <begin position="1"/>
        <end position="26"/>
    </location>
</feature>
<dbReference type="AlphaFoldDB" id="A0AAW6HQK3"/>
<evidence type="ECO:0000256" key="3">
    <source>
        <dbReference type="SAM" id="Phobius"/>
    </source>
</evidence>
<evidence type="ECO:0000259" key="5">
    <source>
        <dbReference type="Pfam" id="PF12378"/>
    </source>
</evidence>
<feature type="chain" id="PRO_5043420077" evidence="4">
    <location>
        <begin position="27"/>
        <end position="1083"/>
    </location>
</feature>
<dbReference type="RefSeq" id="WP_272404057.1">
    <property type="nucleotide sequence ID" value="NZ_JAJHZP010000015.1"/>
</dbReference>
<feature type="compositionally biased region" description="Low complexity" evidence="2">
    <location>
        <begin position="1039"/>
        <end position="1072"/>
    </location>
</feature>
<proteinExistence type="inferred from homology"/>
<dbReference type="Pfam" id="PF12378">
    <property type="entry name" value="P1_N"/>
    <property type="match status" value="1"/>
</dbReference>
<keyword evidence="3" id="KW-0472">Membrane</keyword>